<feature type="non-terminal residue" evidence="1">
    <location>
        <position position="1"/>
    </location>
</feature>
<dbReference type="EMBL" id="CAJVQC010091176">
    <property type="protein sequence ID" value="CAG8825844.1"/>
    <property type="molecule type" value="Genomic_DNA"/>
</dbReference>
<dbReference type="Proteomes" id="UP000789920">
    <property type="component" value="Unassembled WGS sequence"/>
</dbReference>
<proteinExistence type="predicted"/>
<evidence type="ECO:0000313" key="1">
    <source>
        <dbReference type="EMBL" id="CAG8825844.1"/>
    </source>
</evidence>
<keyword evidence="2" id="KW-1185">Reference proteome</keyword>
<reference evidence="1" key="1">
    <citation type="submission" date="2021-06" db="EMBL/GenBank/DDBJ databases">
        <authorList>
            <person name="Kallberg Y."/>
            <person name="Tangrot J."/>
            <person name="Rosling A."/>
        </authorList>
    </citation>
    <scope>NUCLEOTIDE SEQUENCE</scope>
    <source>
        <strain evidence="1">MA461A</strain>
    </source>
</reference>
<evidence type="ECO:0000313" key="2">
    <source>
        <dbReference type="Proteomes" id="UP000789920"/>
    </source>
</evidence>
<protein>
    <submittedName>
        <fullName evidence="1">20916_t:CDS:1</fullName>
    </submittedName>
</protein>
<gene>
    <name evidence="1" type="ORF">RPERSI_LOCUS26590</name>
</gene>
<feature type="non-terminal residue" evidence="1">
    <location>
        <position position="96"/>
    </location>
</feature>
<organism evidence="1 2">
    <name type="scientific">Racocetra persica</name>
    <dbReference type="NCBI Taxonomy" id="160502"/>
    <lineage>
        <taxon>Eukaryota</taxon>
        <taxon>Fungi</taxon>
        <taxon>Fungi incertae sedis</taxon>
        <taxon>Mucoromycota</taxon>
        <taxon>Glomeromycotina</taxon>
        <taxon>Glomeromycetes</taxon>
        <taxon>Diversisporales</taxon>
        <taxon>Gigasporaceae</taxon>
        <taxon>Racocetra</taxon>
    </lineage>
</organism>
<name>A0ACA9S4E2_9GLOM</name>
<comment type="caution">
    <text evidence="1">The sequence shown here is derived from an EMBL/GenBank/DDBJ whole genome shotgun (WGS) entry which is preliminary data.</text>
</comment>
<accession>A0ACA9S4E2</accession>
<sequence>SNIASNMAASNTTASNMASTSNIASTSNVASISTAASILLTQKNKYKTFLNLQFMILAKEKLNAIYAQIKKTASSEDFMIVASQSSEYILREALIK</sequence>